<feature type="domain" description="AntA/AntB antirepressor" evidence="1">
    <location>
        <begin position="42"/>
        <end position="96"/>
    </location>
</feature>
<reference evidence="2" key="2">
    <citation type="submission" date="2020-05" db="UniProtKB">
        <authorList>
            <consortium name="EnsemblMetazoa"/>
        </authorList>
    </citation>
    <scope>IDENTIFICATION</scope>
    <source>
        <strain evidence="2">IAEA</strain>
    </source>
</reference>
<keyword evidence="3" id="KW-1185">Reference proteome</keyword>
<evidence type="ECO:0000313" key="2">
    <source>
        <dbReference type="EnsemblMetazoa" id="GPAI001766-PA"/>
    </source>
</evidence>
<dbReference type="AlphaFoldDB" id="A0A1A9Z2J2"/>
<dbReference type="Pfam" id="PF08346">
    <property type="entry name" value="AntA"/>
    <property type="match status" value="1"/>
</dbReference>
<name>A0A1A9Z2J2_GLOPL</name>
<organism evidence="2 3">
    <name type="scientific">Glossina pallidipes</name>
    <name type="common">Tsetse fly</name>
    <dbReference type="NCBI Taxonomy" id="7398"/>
    <lineage>
        <taxon>Eukaryota</taxon>
        <taxon>Metazoa</taxon>
        <taxon>Ecdysozoa</taxon>
        <taxon>Arthropoda</taxon>
        <taxon>Hexapoda</taxon>
        <taxon>Insecta</taxon>
        <taxon>Pterygota</taxon>
        <taxon>Neoptera</taxon>
        <taxon>Endopterygota</taxon>
        <taxon>Diptera</taxon>
        <taxon>Brachycera</taxon>
        <taxon>Muscomorpha</taxon>
        <taxon>Hippoboscoidea</taxon>
        <taxon>Glossinidae</taxon>
        <taxon>Glossina</taxon>
    </lineage>
</organism>
<evidence type="ECO:0000259" key="1">
    <source>
        <dbReference type="Pfam" id="PF08346"/>
    </source>
</evidence>
<reference evidence="3" key="1">
    <citation type="submission" date="2014-03" db="EMBL/GenBank/DDBJ databases">
        <authorList>
            <person name="Aksoy S."/>
            <person name="Warren W."/>
            <person name="Wilson R.K."/>
        </authorList>
    </citation>
    <scope>NUCLEOTIDE SEQUENCE [LARGE SCALE GENOMIC DNA]</scope>
    <source>
        <strain evidence="3">IAEA</strain>
    </source>
</reference>
<dbReference type="InterPro" id="IPR013557">
    <property type="entry name" value="AntA/B_antirep"/>
</dbReference>
<dbReference type="Proteomes" id="UP000092445">
    <property type="component" value="Unassembled WGS sequence"/>
</dbReference>
<accession>A0A1A9Z2J2</accession>
<proteinExistence type="predicted"/>
<dbReference type="EnsemblMetazoa" id="GPAI001766-RA">
    <property type="protein sequence ID" value="GPAI001766-PA"/>
    <property type="gene ID" value="GPAI001766"/>
</dbReference>
<sequence>MADDVDLDSQHEEAFRQHHIAHYREEELLLTGRCYNCEDPAEGRISQYSFIENQDYVIVDNLSFPKSGSAKSRQQPIKDYAISIDMAKELSMVERNEKGKEARQYFIQCEKQAKAIPTDPIQMLNDPAAMRSILLTYTEKVIALESKVEEMAPD</sequence>
<dbReference type="VEuPathDB" id="VectorBase:GPAI001766"/>
<evidence type="ECO:0000313" key="3">
    <source>
        <dbReference type="Proteomes" id="UP000092445"/>
    </source>
</evidence>
<protein>
    <submittedName>
        <fullName evidence="2">AntA domain-containing protein</fullName>
    </submittedName>
</protein>